<gene>
    <name evidence="7" type="ORF">CGW93_03695</name>
</gene>
<dbReference type="PROSITE" id="PS00670">
    <property type="entry name" value="D_2_HYDROXYACID_DH_2"/>
    <property type="match status" value="1"/>
</dbReference>
<dbReference type="GO" id="GO:0016618">
    <property type="term" value="F:hydroxypyruvate reductase [NAD(P)H] activity"/>
    <property type="evidence" value="ECO:0007669"/>
    <property type="project" value="TreeGrafter"/>
</dbReference>
<feature type="non-terminal residue" evidence="7">
    <location>
        <position position="1"/>
    </location>
</feature>
<dbReference type="GO" id="GO:0030267">
    <property type="term" value="F:glyoxylate reductase (NADPH) activity"/>
    <property type="evidence" value="ECO:0007669"/>
    <property type="project" value="TreeGrafter"/>
</dbReference>
<dbReference type="InterPro" id="IPR036291">
    <property type="entry name" value="NAD(P)-bd_dom_sf"/>
</dbReference>
<evidence type="ECO:0000256" key="4">
    <source>
        <dbReference type="RuleBase" id="RU003719"/>
    </source>
</evidence>
<dbReference type="PANTHER" id="PTHR10996:SF257">
    <property type="entry name" value="GLYOXYLATE REDUCTASE 1"/>
    <property type="match status" value="1"/>
</dbReference>
<evidence type="ECO:0000259" key="6">
    <source>
        <dbReference type="Pfam" id="PF02826"/>
    </source>
</evidence>
<dbReference type="GO" id="GO:0051287">
    <property type="term" value="F:NAD binding"/>
    <property type="evidence" value="ECO:0007669"/>
    <property type="project" value="InterPro"/>
</dbReference>
<dbReference type="EMBL" id="NMUJ01000050">
    <property type="protein sequence ID" value="OYV02804.1"/>
    <property type="molecule type" value="Genomic_DNA"/>
</dbReference>
<dbReference type="AlphaFoldDB" id="A0A257LT66"/>
<proteinExistence type="inferred from homology"/>
<dbReference type="Proteomes" id="UP000216312">
    <property type="component" value="Unassembled WGS sequence"/>
</dbReference>
<dbReference type="InterPro" id="IPR050223">
    <property type="entry name" value="D-isomer_2-hydroxyacid_DH"/>
</dbReference>
<dbReference type="PANTHER" id="PTHR10996">
    <property type="entry name" value="2-HYDROXYACID DEHYDROGENASE-RELATED"/>
    <property type="match status" value="1"/>
</dbReference>
<dbReference type="InterPro" id="IPR006140">
    <property type="entry name" value="D-isomer_DH_NAD-bd"/>
</dbReference>
<dbReference type="PROSITE" id="PS00671">
    <property type="entry name" value="D_2_HYDROXYACID_DH_3"/>
    <property type="match status" value="1"/>
</dbReference>
<dbReference type="FunFam" id="3.40.50.720:FF:000203">
    <property type="entry name" value="D-3-phosphoglycerate dehydrogenase (SerA)"/>
    <property type="match status" value="1"/>
</dbReference>
<reference evidence="8" key="1">
    <citation type="submission" date="2017-07" db="EMBL/GenBank/DDBJ databases">
        <title>Novel pathways for hydrocarbon cycling and metabolic interdependencies in hydrothermal sediment communities.</title>
        <authorList>
            <person name="Dombrowski N."/>
            <person name="Seitz K."/>
            <person name="Teske A."/>
            <person name="Baker B."/>
        </authorList>
    </citation>
    <scope>NUCLEOTIDE SEQUENCE [LARGE SCALE GENOMIC DNA]</scope>
</reference>
<organism evidence="7 8">
    <name type="scientific">candidate division WOR-3 bacterium 4484_18</name>
    <dbReference type="NCBI Taxonomy" id="2020626"/>
    <lineage>
        <taxon>Bacteria</taxon>
        <taxon>Bacteria division WOR-3</taxon>
    </lineage>
</organism>
<feature type="domain" description="D-isomer specific 2-hydroxyacid dehydrogenase NAD-binding" evidence="6">
    <location>
        <begin position="17"/>
        <end position="192"/>
    </location>
</feature>
<dbReference type="PROSITE" id="PS00065">
    <property type="entry name" value="D_2_HYDROXYACID_DH_1"/>
    <property type="match status" value="1"/>
</dbReference>
<evidence type="ECO:0000313" key="7">
    <source>
        <dbReference type="EMBL" id="OYV02804.1"/>
    </source>
</evidence>
<evidence type="ECO:0000256" key="3">
    <source>
        <dbReference type="ARBA" id="ARBA00023027"/>
    </source>
</evidence>
<keyword evidence="3" id="KW-0520">NAD</keyword>
<sequence>TNTPDVLTNAVAEYTWGLILALVRHIHEADRFTRAGKFNGWQLALFLGDELAGKTLGIVGAGRIGTAVGLKAPGFHMSLLYYDKQRNVKLESIGARSCTLHELLQSSDIVTLHLPLTHETYHIIGEAELSLMQPTAYLINTARGPIIDEHALIDCLTTTCIKGAALDVYEYEPHVPKLLRELPNVLLLPHIGSATYKARQLMSHATVTNLIAGLEGKIPPNLINPSVLKR</sequence>
<dbReference type="InterPro" id="IPR029752">
    <property type="entry name" value="D-isomer_DH_CS1"/>
</dbReference>
<evidence type="ECO:0000256" key="1">
    <source>
        <dbReference type="ARBA" id="ARBA00005854"/>
    </source>
</evidence>
<keyword evidence="2 4" id="KW-0560">Oxidoreductase</keyword>
<evidence type="ECO:0000259" key="5">
    <source>
        <dbReference type="Pfam" id="PF00389"/>
    </source>
</evidence>
<comment type="similarity">
    <text evidence="1 4">Belongs to the D-isomer specific 2-hydroxyacid dehydrogenase family.</text>
</comment>
<feature type="domain" description="D-isomer specific 2-hydroxyacid dehydrogenase catalytic" evidence="5">
    <location>
        <begin position="1"/>
        <end position="224"/>
    </location>
</feature>
<accession>A0A257LT66</accession>
<dbReference type="Pfam" id="PF00389">
    <property type="entry name" value="2-Hacid_dh"/>
    <property type="match status" value="1"/>
</dbReference>
<dbReference type="InterPro" id="IPR029753">
    <property type="entry name" value="D-isomer_DH_CS"/>
</dbReference>
<protein>
    <submittedName>
        <fullName evidence="7">D-glycerate dehydrogenase</fullName>
    </submittedName>
</protein>
<dbReference type="InterPro" id="IPR006139">
    <property type="entry name" value="D-isomer_2_OHA_DH_cat_dom"/>
</dbReference>
<comment type="caution">
    <text evidence="7">The sequence shown here is derived from an EMBL/GenBank/DDBJ whole genome shotgun (WGS) entry which is preliminary data.</text>
</comment>
<evidence type="ECO:0000256" key="2">
    <source>
        <dbReference type="ARBA" id="ARBA00023002"/>
    </source>
</evidence>
<evidence type="ECO:0000313" key="8">
    <source>
        <dbReference type="Proteomes" id="UP000216312"/>
    </source>
</evidence>
<dbReference type="GO" id="GO:0005829">
    <property type="term" value="C:cytosol"/>
    <property type="evidence" value="ECO:0007669"/>
    <property type="project" value="TreeGrafter"/>
</dbReference>
<name>A0A257LT66_UNCW3</name>
<dbReference type="SUPFAM" id="SSF51735">
    <property type="entry name" value="NAD(P)-binding Rossmann-fold domains"/>
    <property type="match status" value="1"/>
</dbReference>
<dbReference type="Gene3D" id="3.40.50.720">
    <property type="entry name" value="NAD(P)-binding Rossmann-like Domain"/>
    <property type="match status" value="2"/>
</dbReference>
<dbReference type="Pfam" id="PF02826">
    <property type="entry name" value="2-Hacid_dh_C"/>
    <property type="match status" value="1"/>
</dbReference>